<evidence type="ECO:0000256" key="3">
    <source>
        <dbReference type="ARBA" id="ARBA00022840"/>
    </source>
</evidence>
<organism evidence="6 7">
    <name type="scientific">Cohnella boryungensis</name>
    <dbReference type="NCBI Taxonomy" id="768479"/>
    <lineage>
        <taxon>Bacteria</taxon>
        <taxon>Bacillati</taxon>
        <taxon>Bacillota</taxon>
        <taxon>Bacilli</taxon>
        <taxon>Bacillales</taxon>
        <taxon>Paenibacillaceae</taxon>
        <taxon>Cohnella</taxon>
    </lineage>
</organism>
<dbReference type="InterPro" id="IPR003833">
    <property type="entry name" value="CT_C_D"/>
</dbReference>
<dbReference type="Gene3D" id="2.40.100.10">
    <property type="entry name" value="Cyclophilin-like"/>
    <property type="match status" value="2"/>
</dbReference>
<dbReference type="SMART" id="SM00796">
    <property type="entry name" value="AHS1"/>
    <property type="match status" value="1"/>
</dbReference>
<evidence type="ECO:0000313" key="6">
    <source>
        <dbReference type="EMBL" id="MFC4304954.1"/>
    </source>
</evidence>
<keyword evidence="1" id="KW-0547">Nucleotide-binding</keyword>
<proteinExistence type="predicted"/>
<evidence type="ECO:0000259" key="4">
    <source>
        <dbReference type="SMART" id="SM00796"/>
    </source>
</evidence>
<evidence type="ECO:0000256" key="1">
    <source>
        <dbReference type="ARBA" id="ARBA00022741"/>
    </source>
</evidence>
<dbReference type="GO" id="GO:0017168">
    <property type="term" value="F:5-oxoprolinase (ATP-hydrolyzing) activity"/>
    <property type="evidence" value="ECO:0007669"/>
    <property type="project" value="UniProtKB-EC"/>
</dbReference>
<dbReference type="PANTHER" id="PTHR43309:SF3">
    <property type="entry name" value="5-OXOPROLINASE SUBUNIT C"/>
    <property type="match status" value="1"/>
</dbReference>
<dbReference type="Proteomes" id="UP001595755">
    <property type="component" value="Unassembled WGS sequence"/>
</dbReference>
<dbReference type="PANTHER" id="PTHR43309">
    <property type="entry name" value="5-OXOPROLINASE SUBUNIT C"/>
    <property type="match status" value="1"/>
</dbReference>
<dbReference type="Gene3D" id="3.30.1360.40">
    <property type="match status" value="1"/>
</dbReference>
<feature type="domain" description="Carboxyltransferase" evidence="5">
    <location>
        <begin position="259"/>
        <end position="569"/>
    </location>
</feature>
<dbReference type="NCBIfam" id="TIGR00370">
    <property type="entry name" value="5-oxoprolinase subunit PxpB"/>
    <property type="match status" value="1"/>
</dbReference>
<keyword evidence="7" id="KW-1185">Reference proteome</keyword>
<dbReference type="InterPro" id="IPR010016">
    <property type="entry name" value="PxpB"/>
</dbReference>
<dbReference type="RefSeq" id="WP_204603590.1">
    <property type="nucleotide sequence ID" value="NZ_JBHSED010000035.1"/>
</dbReference>
<accession>A0ABV8SBL4</accession>
<keyword evidence="2 6" id="KW-0378">Hydrolase</keyword>
<dbReference type="InterPro" id="IPR003778">
    <property type="entry name" value="CT_A_B"/>
</dbReference>
<dbReference type="EMBL" id="JBHSED010000035">
    <property type="protein sequence ID" value="MFC4304954.1"/>
    <property type="molecule type" value="Genomic_DNA"/>
</dbReference>
<evidence type="ECO:0000313" key="7">
    <source>
        <dbReference type="Proteomes" id="UP001595755"/>
    </source>
</evidence>
<dbReference type="InterPro" id="IPR029000">
    <property type="entry name" value="Cyclophilin-like_dom_sf"/>
</dbReference>
<dbReference type="SUPFAM" id="SSF160467">
    <property type="entry name" value="PH0987 N-terminal domain-like"/>
    <property type="match status" value="1"/>
</dbReference>
<dbReference type="Pfam" id="PF02682">
    <property type="entry name" value="CT_C_D"/>
    <property type="match status" value="1"/>
</dbReference>
<sequence length="591" mass="63414">MRKETIQIRPLGDRAFTIRWREPIEADALAEKAEAIAGLRLPWLLETVAAFGSITVYMRMSAGPMTDAINELLRLWDTAEPQASRPRREVELPIVYGGENGPDLAECAGRSAMSAKRFAELHAGSVYRVEAMGFAPGFPYLSGLDKRLEQPRRDSPRQLVPAGSVGIAGSRTGVYPVASPGGWQIIGRTAVPLFRPSGSEPFLLAPGDRVRFAAAEELQHPEEKDASAERLYSDDPVLRVVEGGLSTTIQDGGRFGWRSYGVSSGGAMDEWAFRLANLLVGNDENAAALELTLIGGSYRIEQAAILALCGADLTAKLGGEPFPLNRPVYVEAGTTLSFGRPVFGCRAYLAIAGGLDVPSVLGSRSADTRARIGGGCGRRLTAGDAVGVSAPAAHSAALREALKRKASRADAKWSAADWSAADWRRIALRPNGASRNSSKAGELALRLLIGEEWGEFEESAREALLGTPFRVEASSDRMGLRLHGEVLKRSRREELVSHGVAPGTLQIPPNGQPIVLGAGCQPTGGYPKLAHVISADLPLLAQAAPGDWLVFRLVTRQEAEEALRLRHMELARLGAGIRLRMTQASKEGARE</sequence>
<name>A0ABV8SBL4_9BACL</name>
<protein>
    <submittedName>
        <fullName evidence="6">5-oxoprolinase subunit PxpB</fullName>
        <ecNumber evidence="6">3.5.2.9</ecNumber>
    </submittedName>
</protein>
<gene>
    <name evidence="6" type="primary">pxpB</name>
    <name evidence="6" type="ORF">ACFO1S_16100</name>
</gene>
<dbReference type="Pfam" id="PF02626">
    <property type="entry name" value="CT_A_B"/>
    <property type="match status" value="1"/>
</dbReference>
<dbReference type="SUPFAM" id="SSF50891">
    <property type="entry name" value="Cyclophilin-like"/>
    <property type="match status" value="2"/>
</dbReference>
<feature type="domain" description="Carboxyltransferase" evidence="4">
    <location>
        <begin position="6"/>
        <end position="204"/>
    </location>
</feature>
<comment type="caution">
    <text evidence="6">The sequence shown here is derived from an EMBL/GenBank/DDBJ whole genome shotgun (WGS) entry which is preliminary data.</text>
</comment>
<reference evidence="7" key="1">
    <citation type="journal article" date="2019" name="Int. J. Syst. Evol. Microbiol.">
        <title>The Global Catalogue of Microorganisms (GCM) 10K type strain sequencing project: providing services to taxonomists for standard genome sequencing and annotation.</title>
        <authorList>
            <consortium name="The Broad Institute Genomics Platform"/>
            <consortium name="The Broad Institute Genome Sequencing Center for Infectious Disease"/>
            <person name="Wu L."/>
            <person name="Ma J."/>
        </authorList>
    </citation>
    <scope>NUCLEOTIDE SEQUENCE [LARGE SCALE GENOMIC DNA]</scope>
    <source>
        <strain evidence="7">CGMCC 4.1641</strain>
    </source>
</reference>
<dbReference type="InterPro" id="IPR052708">
    <property type="entry name" value="PxpC"/>
</dbReference>
<dbReference type="NCBIfam" id="TIGR00724">
    <property type="entry name" value="urea_amlyse_rel"/>
    <property type="match status" value="1"/>
</dbReference>
<keyword evidence="3" id="KW-0067">ATP-binding</keyword>
<evidence type="ECO:0000256" key="2">
    <source>
        <dbReference type="ARBA" id="ARBA00022801"/>
    </source>
</evidence>
<dbReference type="SMART" id="SM00797">
    <property type="entry name" value="AHS2"/>
    <property type="match status" value="1"/>
</dbReference>
<evidence type="ECO:0000259" key="5">
    <source>
        <dbReference type="SMART" id="SM00797"/>
    </source>
</evidence>
<dbReference type="EC" id="3.5.2.9" evidence="6"/>